<evidence type="ECO:0000313" key="3">
    <source>
        <dbReference type="Proteomes" id="UP000233469"/>
    </source>
</evidence>
<feature type="compositionally biased region" description="Basic and acidic residues" evidence="1">
    <location>
        <begin position="48"/>
        <end position="63"/>
    </location>
</feature>
<reference evidence="2 3" key="2">
    <citation type="submission" date="2017-10" db="EMBL/GenBank/DDBJ databases">
        <title>Extensive intraspecific genome diversity in a model arbuscular mycorrhizal fungus.</title>
        <authorList>
            <person name="Chen E.C.H."/>
            <person name="Morin E."/>
            <person name="Baudet D."/>
            <person name="Noel J."/>
            <person name="Ndikumana S."/>
            <person name="Charron P."/>
            <person name="St-Onge C."/>
            <person name="Giorgi J."/>
            <person name="Grigoriev I.V."/>
            <person name="Roux C."/>
            <person name="Martin F.M."/>
            <person name="Corradi N."/>
        </authorList>
    </citation>
    <scope>NUCLEOTIDE SEQUENCE [LARGE SCALE GENOMIC DNA]</scope>
    <source>
        <strain evidence="2 3">C2</strain>
    </source>
</reference>
<feature type="region of interest" description="Disordered" evidence="1">
    <location>
        <begin position="1"/>
        <end position="117"/>
    </location>
</feature>
<name>A0A2N1MVS8_9GLOM</name>
<evidence type="ECO:0000313" key="2">
    <source>
        <dbReference type="EMBL" id="PKK65725.1"/>
    </source>
</evidence>
<evidence type="ECO:0000256" key="1">
    <source>
        <dbReference type="SAM" id="MobiDB-lite"/>
    </source>
</evidence>
<feature type="compositionally biased region" description="Acidic residues" evidence="1">
    <location>
        <begin position="74"/>
        <end position="96"/>
    </location>
</feature>
<dbReference type="VEuPathDB" id="FungiDB:FUN_003402"/>
<gene>
    <name evidence="2" type="ORF">RhiirC2_785745</name>
</gene>
<dbReference type="EMBL" id="LLXL01001209">
    <property type="protein sequence ID" value="PKK65725.1"/>
    <property type="molecule type" value="Genomic_DNA"/>
</dbReference>
<comment type="caution">
    <text evidence="2">The sequence shown here is derived from an EMBL/GenBank/DDBJ whole genome shotgun (WGS) entry which is preliminary data.</text>
</comment>
<accession>A0A2N1MVS8</accession>
<organism evidence="2 3">
    <name type="scientific">Rhizophagus irregularis</name>
    <dbReference type="NCBI Taxonomy" id="588596"/>
    <lineage>
        <taxon>Eukaryota</taxon>
        <taxon>Fungi</taxon>
        <taxon>Fungi incertae sedis</taxon>
        <taxon>Mucoromycota</taxon>
        <taxon>Glomeromycotina</taxon>
        <taxon>Glomeromycetes</taxon>
        <taxon>Glomerales</taxon>
        <taxon>Glomeraceae</taxon>
        <taxon>Rhizophagus</taxon>
    </lineage>
</organism>
<feature type="compositionally biased region" description="Basic and acidic residues" evidence="1">
    <location>
        <begin position="17"/>
        <end position="40"/>
    </location>
</feature>
<proteinExistence type="predicted"/>
<dbReference type="VEuPathDB" id="FungiDB:RhiirA1_459608"/>
<dbReference type="Proteomes" id="UP000233469">
    <property type="component" value="Unassembled WGS sequence"/>
</dbReference>
<protein>
    <submittedName>
        <fullName evidence="2">Uncharacterized protein</fullName>
    </submittedName>
</protein>
<reference evidence="2 3" key="1">
    <citation type="submission" date="2016-04" db="EMBL/GenBank/DDBJ databases">
        <title>Genome analyses suggest a sexual origin of heterokaryosis in a supposedly ancient asexual fungus.</title>
        <authorList>
            <person name="Ropars J."/>
            <person name="Sedzielewska K."/>
            <person name="Noel J."/>
            <person name="Charron P."/>
            <person name="Farinelli L."/>
            <person name="Marton T."/>
            <person name="Kruger M."/>
            <person name="Pelin A."/>
            <person name="Brachmann A."/>
            <person name="Corradi N."/>
        </authorList>
    </citation>
    <scope>NUCLEOTIDE SEQUENCE [LARGE SCALE GENOMIC DNA]</scope>
    <source>
        <strain evidence="2 3">C2</strain>
    </source>
</reference>
<sequence length="117" mass="13663">MAKQSEIMHEYTTLNDDFTKRLKDENCKQDEREVGEKRPMLESPSPRKPKESEEKKKTRRQEEEFGNWIKSFSTEDEGSDSSEDIDDETTGSDSDDSVTRENRLSQNPISKIRITIM</sequence>
<dbReference type="AlphaFoldDB" id="A0A2N1MVS8"/>